<dbReference type="EMBL" id="MEWR01000018">
    <property type="protein sequence ID" value="OGC81818.1"/>
    <property type="molecule type" value="Genomic_DNA"/>
</dbReference>
<name>A0A1F4XJL6_9BACT</name>
<proteinExistence type="predicted"/>
<dbReference type="STRING" id="1817814.A2V81_01790"/>
<dbReference type="Proteomes" id="UP000177614">
    <property type="component" value="Unassembled WGS sequence"/>
</dbReference>
<comment type="caution">
    <text evidence="1">The sequence shown here is derived from an EMBL/GenBank/DDBJ whole genome shotgun (WGS) entry which is preliminary data.</text>
</comment>
<evidence type="ECO:0000313" key="2">
    <source>
        <dbReference type="Proteomes" id="UP000177614"/>
    </source>
</evidence>
<sequence length="225" mass="25942">MAGLEARARRGSEGEFEKVSVEKHIAEAPFRTFLSQLGDYHSFRAAPRERVSINSAIDLLRHQGKKYGLNFHRAPTFEEQRHVIHALASARDFAHVHDSAPKLLAQLDDLELRTKAKKLHAQVEKERMGKVDTMRKHVLLTVNSAEQGLVEWALNASQRLIEQAKEEKKMDLVRDLQTHIASMLLAQKYYIVTVKQYMDMKEEIDRVAVRLVYDEIIKESKRKTS</sequence>
<organism evidence="1 2">
    <name type="scientific">Candidatus Abawacabacteria bacterium RBG_16_42_10</name>
    <dbReference type="NCBI Taxonomy" id="1817814"/>
    <lineage>
        <taxon>Bacteria</taxon>
        <taxon>Candidatus Abawacaibacteriota</taxon>
    </lineage>
</organism>
<protein>
    <submittedName>
        <fullName evidence="1">Uncharacterized protein</fullName>
    </submittedName>
</protein>
<accession>A0A1F4XJL6</accession>
<reference evidence="1 2" key="1">
    <citation type="journal article" date="2016" name="Nat. Commun.">
        <title>Thousands of microbial genomes shed light on interconnected biogeochemical processes in an aquifer system.</title>
        <authorList>
            <person name="Anantharaman K."/>
            <person name="Brown C.T."/>
            <person name="Hug L.A."/>
            <person name="Sharon I."/>
            <person name="Castelle C.J."/>
            <person name="Probst A.J."/>
            <person name="Thomas B.C."/>
            <person name="Singh A."/>
            <person name="Wilkins M.J."/>
            <person name="Karaoz U."/>
            <person name="Brodie E.L."/>
            <person name="Williams K.H."/>
            <person name="Hubbard S.S."/>
            <person name="Banfield J.F."/>
        </authorList>
    </citation>
    <scope>NUCLEOTIDE SEQUENCE [LARGE SCALE GENOMIC DNA]</scope>
</reference>
<dbReference type="AlphaFoldDB" id="A0A1F4XJL6"/>
<evidence type="ECO:0000313" key="1">
    <source>
        <dbReference type="EMBL" id="OGC81818.1"/>
    </source>
</evidence>
<gene>
    <name evidence="1" type="ORF">A2V81_01790</name>
</gene>